<reference evidence="2" key="1">
    <citation type="journal article" date="2023" name="bioRxiv">
        <title>Scaffold-level genome assemblies of two parasitoid biocontrol wasps reveal the parthenogenesis mechanism and an associated novel virus.</title>
        <authorList>
            <person name="Inwood S."/>
            <person name="Skelly J."/>
            <person name="Guhlin J."/>
            <person name="Harrop T."/>
            <person name="Goldson S."/>
            <person name="Dearden P."/>
        </authorList>
    </citation>
    <scope>NUCLEOTIDE SEQUENCE</scope>
    <source>
        <strain evidence="2">Irish</strain>
        <tissue evidence="2">Whole body</tissue>
    </source>
</reference>
<sequence>SDNIPFENSPLKQHENNSTLYLKKFKDNMISVANEQYSETPGLIELLFNKTPNVSLISDTDKKNYLKIINSTNTLYKRYDPDGSLMLDKGVDKNSYRGPPGYGFKVTTDGQYDMANKRLCNVASPKDANDAVSFGTMMTTINHELERIKQSIASIRNDVDVQKKNVSTMRNNFDIQKKYCIYTP</sequence>
<dbReference type="PANTHER" id="PTHR35374:SF1">
    <property type="entry name" value="PROTEIN KINASE DOMAIN-CONTAINING PROTEIN"/>
    <property type="match status" value="1"/>
</dbReference>
<evidence type="ECO:0000313" key="2">
    <source>
        <dbReference type="EMBL" id="KAK0156804.1"/>
    </source>
</evidence>
<keyword evidence="3" id="KW-1185">Reference proteome</keyword>
<dbReference type="Pfam" id="PF26634">
    <property type="entry name" value="DUF8207"/>
    <property type="match status" value="1"/>
</dbReference>
<feature type="domain" description="DUF8207" evidence="1">
    <location>
        <begin position="24"/>
        <end position="86"/>
    </location>
</feature>
<dbReference type="PANTHER" id="PTHR35374">
    <property type="entry name" value="CYCLIN-DEPENDENT KINASE 11A-LIKE"/>
    <property type="match status" value="1"/>
</dbReference>
<dbReference type="AlphaFoldDB" id="A0AA39C2H5"/>
<accession>A0AA39C2H5</accession>
<proteinExistence type="predicted"/>
<reference evidence="2" key="2">
    <citation type="submission" date="2023-03" db="EMBL/GenBank/DDBJ databases">
        <authorList>
            <person name="Inwood S.N."/>
            <person name="Skelly J.G."/>
            <person name="Guhlin J."/>
            <person name="Harrop T.W.R."/>
            <person name="Goldson S.G."/>
            <person name="Dearden P.K."/>
        </authorList>
    </citation>
    <scope>NUCLEOTIDE SEQUENCE</scope>
    <source>
        <strain evidence="2">Irish</strain>
        <tissue evidence="2">Whole body</tissue>
    </source>
</reference>
<feature type="non-terminal residue" evidence="2">
    <location>
        <position position="1"/>
    </location>
</feature>
<gene>
    <name evidence="2" type="ORF">PV328_012287</name>
</gene>
<dbReference type="InterPro" id="IPR058520">
    <property type="entry name" value="DUF8207"/>
</dbReference>
<dbReference type="EMBL" id="JAQQBS010002287">
    <property type="protein sequence ID" value="KAK0156804.1"/>
    <property type="molecule type" value="Genomic_DNA"/>
</dbReference>
<organism evidence="2 3">
    <name type="scientific">Microctonus aethiopoides</name>
    <dbReference type="NCBI Taxonomy" id="144406"/>
    <lineage>
        <taxon>Eukaryota</taxon>
        <taxon>Metazoa</taxon>
        <taxon>Ecdysozoa</taxon>
        <taxon>Arthropoda</taxon>
        <taxon>Hexapoda</taxon>
        <taxon>Insecta</taxon>
        <taxon>Pterygota</taxon>
        <taxon>Neoptera</taxon>
        <taxon>Endopterygota</taxon>
        <taxon>Hymenoptera</taxon>
        <taxon>Apocrita</taxon>
        <taxon>Ichneumonoidea</taxon>
        <taxon>Braconidae</taxon>
        <taxon>Euphorinae</taxon>
        <taxon>Microctonus</taxon>
    </lineage>
</organism>
<evidence type="ECO:0000313" key="3">
    <source>
        <dbReference type="Proteomes" id="UP001168990"/>
    </source>
</evidence>
<dbReference type="Proteomes" id="UP001168990">
    <property type="component" value="Unassembled WGS sequence"/>
</dbReference>
<evidence type="ECO:0000259" key="1">
    <source>
        <dbReference type="Pfam" id="PF26634"/>
    </source>
</evidence>
<protein>
    <recommendedName>
        <fullName evidence="1">DUF8207 domain-containing protein</fullName>
    </recommendedName>
</protein>
<comment type="caution">
    <text evidence="2">The sequence shown here is derived from an EMBL/GenBank/DDBJ whole genome shotgun (WGS) entry which is preliminary data.</text>
</comment>
<name>A0AA39C2H5_9HYME</name>